<dbReference type="PRINTS" id="PR00069">
    <property type="entry name" value="ALDKETRDTASE"/>
</dbReference>
<proteinExistence type="inferred from homology"/>
<dbReference type="AlphaFoldDB" id="A0A0R1GX10"/>
<dbReference type="Proteomes" id="UP000051461">
    <property type="component" value="Unassembled WGS sequence"/>
</dbReference>
<feature type="active site" description="Proton donor" evidence="4">
    <location>
        <position position="49"/>
    </location>
</feature>
<keyword evidence="2" id="KW-0521">NADP</keyword>
<dbReference type="CDD" id="cd19132">
    <property type="entry name" value="AKR_AKR5D1_E1"/>
    <property type="match status" value="1"/>
</dbReference>
<dbReference type="EMBL" id="AZDA01000081">
    <property type="protein sequence ID" value="KRK35207.1"/>
    <property type="molecule type" value="Genomic_DNA"/>
</dbReference>
<accession>A0A0R1GX10</accession>
<comment type="caution">
    <text evidence="8">The sequence shown here is derived from an EMBL/GenBank/DDBJ whole genome shotgun (WGS) entry which is preliminary data.</text>
</comment>
<evidence type="ECO:0000256" key="1">
    <source>
        <dbReference type="ARBA" id="ARBA00007905"/>
    </source>
</evidence>
<dbReference type="InterPro" id="IPR018170">
    <property type="entry name" value="Aldo/ket_reductase_CS"/>
</dbReference>
<evidence type="ECO:0000256" key="3">
    <source>
        <dbReference type="ARBA" id="ARBA00023002"/>
    </source>
</evidence>
<dbReference type="PATRIC" id="fig|1423726.3.peg.207"/>
<evidence type="ECO:0000256" key="6">
    <source>
        <dbReference type="PIRSR" id="PIRSR000097-3"/>
    </source>
</evidence>
<feature type="binding site" evidence="5">
    <location>
        <position position="107"/>
    </location>
    <ligand>
        <name>substrate</name>
    </ligand>
</feature>
<dbReference type="InterPro" id="IPR036812">
    <property type="entry name" value="NAD(P)_OxRdtase_dom_sf"/>
</dbReference>
<protein>
    <submittedName>
        <fullName evidence="8">2,5-diketo-D-gluconate reductase</fullName>
    </submittedName>
</protein>
<dbReference type="Pfam" id="PF00248">
    <property type="entry name" value="Aldo_ket_red"/>
    <property type="match status" value="1"/>
</dbReference>
<feature type="domain" description="NADP-dependent oxidoreductase" evidence="7">
    <location>
        <begin position="16"/>
        <end position="260"/>
    </location>
</feature>
<gene>
    <name evidence="8" type="ORF">FC07_GL000198</name>
</gene>
<dbReference type="PANTHER" id="PTHR43827:SF3">
    <property type="entry name" value="NADP-DEPENDENT OXIDOREDUCTASE DOMAIN-CONTAINING PROTEIN"/>
    <property type="match status" value="1"/>
</dbReference>
<evidence type="ECO:0000256" key="5">
    <source>
        <dbReference type="PIRSR" id="PIRSR000097-2"/>
    </source>
</evidence>
<organism evidence="8 9">
    <name type="scientific">Loigolactobacillus bifermentans DSM 20003</name>
    <dbReference type="NCBI Taxonomy" id="1423726"/>
    <lineage>
        <taxon>Bacteria</taxon>
        <taxon>Bacillati</taxon>
        <taxon>Bacillota</taxon>
        <taxon>Bacilli</taxon>
        <taxon>Lactobacillales</taxon>
        <taxon>Lactobacillaceae</taxon>
        <taxon>Loigolactobacillus</taxon>
    </lineage>
</organism>
<evidence type="ECO:0000313" key="8">
    <source>
        <dbReference type="EMBL" id="KRK35207.1"/>
    </source>
</evidence>
<dbReference type="PROSITE" id="PS00798">
    <property type="entry name" value="ALDOKETO_REDUCTASE_1"/>
    <property type="match status" value="1"/>
</dbReference>
<dbReference type="RefSeq" id="WP_057904760.1">
    <property type="nucleotide sequence ID" value="NZ_AZDA01000081.1"/>
</dbReference>
<reference evidence="8 9" key="1">
    <citation type="journal article" date="2015" name="Genome Announc.">
        <title>Expanding the biotechnology potential of lactobacilli through comparative genomics of 213 strains and associated genera.</title>
        <authorList>
            <person name="Sun Z."/>
            <person name="Harris H.M."/>
            <person name="McCann A."/>
            <person name="Guo C."/>
            <person name="Argimon S."/>
            <person name="Zhang W."/>
            <person name="Yang X."/>
            <person name="Jeffery I.B."/>
            <person name="Cooney J.C."/>
            <person name="Kagawa T.F."/>
            <person name="Liu W."/>
            <person name="Song Y."/>
            <person name="Salvetti E."/>
            <person name="Wrobel A."/>
            <person name="Rasinkangas P."/>
            <person name="Parkhill J."/>
            <person name="Rea M.C."/>
            <person name="O'Sullivan O."/>
            <person name="Ritari J."/>
            <person name="Douillard F.P."/>
            <person name="Paul Ross R."/>
            <person name="Yang R."/>
            <person name="Briner A.E."/>
            <person name="Felis G.E."/>
            <person name="de Vos W.M."/>
            <person name="Barrangou R."/>
            <person name="Klaenhammer T.R."/>
            <person name="Caufield P.W."/>
            <person name="Cui Y."/>
            <person name="Zhang H."/>
            <person name="O'Toole P.W."/>
        </authorList>
    </citation>
    <scope>NUCLEOTIDE SEQUENCE [LARGE SCALE GENOMIC DNA]</scope>
    <source>
        <strain evidence="8 9">DSM 20003</strain>
    </source>
</reference>
<keyword evidence="9" id="KW-1185">Reference proteome</keyword>
<dbReference type="PANTHER" id="PTHR43827">
    <property type="entry name" value="2,5-DIKETO-D-GLUCONIC ACID REDUCTASE"/>
    <property type="match status" value="1"/>
</dbReference>
<name>A0A0R1GX10_9LACO</name>
<dbReference type="SUPFAM" id="SSF51430">
    <property type="entry name" value="NAD(P)-linked oxidoreductase"/>
    <property type="match status" value="1"/>
</dbReference>
<dbReference type="InterPro" id="IPR020471">
    <property type="entry name" value="AKR"/>
</dbReference>
<dbReference type="InterPro" id="IPR023210">
    <property type="entry name" value="NADP_OxRdtase_dom"/>
</dbReference>
<evidence type="ECO:0000259" key="7">
    <source>
        <dbReference type="Pfam" id="PF00248"/>
    </source>
</evidence>
<dbReference type="PROSITE" id="PS00062">
    <property type="entry name" value="ALDOKETO_REDUCTASE_2"/>
    <property type="match status" value="1"/>
</dbReference>
<dbReference type="PIRSF" id="PIRSF000097">
    <property type="entry name" value="AKR"/>
    <property type="match status" value="1"/>
</dbReference>
<dbReference type="Gene3D" id="3.20.20.100">
    <property type="entry name" value="NADP-dependent oxidoreductase domain"/>
    <property type="match status" value="1"/>
</dbReference>
<evidence type="ECO:0000256" key="2">
    <source>
        <dbReference type="ARBA" id="ARBA00022857"/>
    </source>
</evidence>
<dbReference type="FunFam" id="3.20.20.100:FF:000002">
    <property type="entry name" value="2,5-diketo-D-gluconic acid reductase A"/>
    <property type="match status" value="1"/>
</dbReference>
<evidence type="ECO:0000256" key="4">
    <source>
        <dbReference type="PIRSR" id="PIRSR000097-1"/>
    </source>
</evidence>
<dbReference type="STRING" id="1423726.FC07_GL000198"/>
<comment type="similarity">
    <text evidence="1">Belongs to the aldo/keto reductase family.</text>
</comment>
<dbReference type="OrthoDB" id="9804790at2"/>
<sequence length="278" mass="31028">MKTTHILSDGLQLPLIGFGTSGFRGAKAVQSISSALSAGYRLIDTAYNYENEGTVGAAIRQSSVPRDQILVSSKLPGRYHRYDLAINAIQESLYRTGLEYFDLYLIHWPNPQRNEYVEAWQALIDAKKFGLVREIGVSNFLPEHLDRLQADTGEFPAVNQVELHPTFSQVDQLDYDKRHGILTEAWSPLGGHGHNLLTLAPVLQLAEKYHKSPAQVILRWEVQLGVLPLPLSQNPTRQAENLDVFDFTLTANEVEAIVALDCSGGRVTDQDPKTHEEL</sequence>
<keyword evidence="3" id="KW-0560">Oxidoreductase</keyword>
<evidence type="ECO:0000313" key="9">
    <source>
        <dbReference type="Proteomes" id="UP000051461"/>
    </source>
</evidence>
<feature type="site" description="Lowers pKa of active site Tyr" evidence="6">
    <location>
        <position position="74"/>
    </location>
</feature>
<dbReference type="GO" id="GO:0016616">
    <property type="term" value="F:oxidoreductase activity, acting on the CH-OH group of donors, NAD or NADP as acceptor"/>
    <property type="evidence" value="ECO:0007669"/>
    <property type="project" value="UniProtKB-ARBA"/>
</dbReference>